<dbReference type="EMBL" id="BGPR01004012">
    <property type="protein sequence ID" value="GBM94927.1"/>
    <property type="molecule type" value="Genomic_DNA"/>
</dbReference>
<reference evidence="1 2" key="1">
    <citation type="journal article" date="2019" name="Sci. Rep.">
        <title>Orb-weaving spider Araneus ventricosus genome elucidates the spidroin gene catalogue.</title>
        <authorList>
            <person name="Kono N."/>
            <person name="Nakamura H."/>
            <person name="Ohtoshi R."/>
            <person name="Moran D.A.P."/>
            <person name="Shinohara A."/>
            <person name="Yoshida Y."/>
            <person name="Fujiwara M."/>
            <person name="Mori M."/>
            <person name="Tomita M."/>
            <person name="Arakawa K."/>
        </authorList>
    </citation>
    <scope>NUCLEOTIDE SEQUENCE [LARGE SCALE GENOMIC DNA]</scope>
</reference>
<evidence type="ECO:0000313" key="2">
    <source>
        <dbReference type="Proteomes" id="UP000499080"/>
    </source>
</evidence>
<name>A0A4Y2JYM0_ARAVE</name>
<dbReference type="Proteomes" id="UP000499080">
    <property type="component" value="Unassembled WGS sequence"/>
</dbReference>
<sequence length="97" mass="10706">MFRQIKSQMMLIGREFFGEIHLRDAIKGISPSPVTHAGSCAISNFQQRHLEATHLRSEGIASHVASKATICNFYVGVIFLGGAGSEGLQLVMRQYKQ</sequence>
<keyword evidence="2" id="KW-1185">Reference proteome</keyword>
<protein>
    <submittedName>
        <fullName evidence="1">Uncharacterized protein</fullName>
    </submittedName>
</protein>
<evidence type="ECO:0000313" key="1">
    <source>
        <dbReference type="EMBL" id="GBM94927.1"/>
    </source>
</evidence>
<comment type="caution">
    <text evidence="1">The sequence shown here is derived from an EMBL/GenBank/DDBJ whole genome shotgun (WGS) entry which is preliminary data.</text>
</comment>
<organism evidence="1 2">
    <name type="scientific">Araneus ventricosus</name>
    <name type="common">Orbweaver spider</name>
    <name type="synonym">Epeira ventricosa</name>
    <dbReference type="NCBI Taxonomy" id="182803"/>
    <lineage>
        <taxon>Eukaryota</taxon>
        <taxon>Metazoa</taxon>
        <taxon>Ecdysozoa</taxon>
        <taxon>Arthropoda</taxon>
        <taxon>Chelicerata</taxon>
        <taxon>Arachnida</taxon>
        <taxon>Araneae</taxon>
        <taxon>Araneomorphae</taxon>
        <taxon>Entelegynae</taxon>
        <taxon>Araneoidea</taxon>
        <taxon>Araneidae</taxon>
        <taxon>Araneus</taxon>
    </lineage>
</organism>
<proteinExistence type="predicted"/>
<gene>
    <name evidence="1" type="ORF">AVEN_98409_1</name>
</gene>
<accession>A0A4Y2JYM0</accession>
<dbReference type="AlphaFoldDB" id="A0A4Y2JYM0"/>